<dbReference type="InterPro" id="IPR023795">
    <property type="entry name" value="Serpin_CS"/>
</dbReference>
<keyword evidence="3" id="KW-0732">Signal</keyword>
<dbReference type="GO" id="GO:0005615">
    <property type="term" value="C:extracellular space"/>
    <property type="evidence" value="ECO:0007669"/>
    <property type="project" value="InterPro"/>
</dbReference>
<dbReference type="PROSITE" id="PS00284">
    <property type="entry name" value="SERPIN"/>
    <property type="match status" value="1"/>
</dbReference>
<evidence type="ECO:0000259" key="4">
    <source>
        <dbReference type="Pfam" id="PF00079"/>
    </source>
</evidence>
<keyword evidence="1" id="KW-0646">Protease inhibitor</keyword>
<dbReference type="InterPro" id="IPR042185">
    <property type="entry name" value="Serpin_sf_2"/>
</dbReference>
<dbReference type="GO" id="GO:0004867">
    <property type="term" value="F:serine-type endopeptidase inhibitor activity"/>
    <property type="evidence" value="ECO:0007669"/>
    <property type="project" value="UniProtKB-KW"/>
</dbReference>
<organism evidence="5 6">
    <name type="scientific">Drosophila suzukii</name>
    <name type="common">Spotted-wing drosophila fruit fly</name>
    <dbReference type="NCBI Taxonomy" id="28584"/>
    <lineage>
        <taxon>Eukaryota</taxon>
        <taxon>Metazoa</taxon>
        <taxon>Ecdysozoa</taxon>
        <taxon>Arthropoda</taxon>
        <taxon>Hexapoda</taxon>
        <taxon>Insecta</taxon>
        <taxon>Pterygota</taxon>
        <taxon>Neoptera</taxon>
        <taxon>Endopterygota</taxon>
        <taxon>Diptera</taxon>
        <taxon>Brachycera</taxon>
        <taxon>Muscomorpha</taxon>
        <taxon>Ephydroidea</taxon>
        <taxon>Drosophilidae</taxon>
        <taxon>Drosophila</taxon>
        <taxon>Sophophora</taxon>
    </lineage>
</organism>
<dbReference type="Gene3D" id="2.30.39.10">
    <property type="entry name" value="Alpha-1-antitrypsin, domain 1"/>
    <property type="match status" value="1"/>
</dbReference>
<feature type="signal peptide" evidence="3">
    <location>
        <begin position="1"/>
        <end position="22"/>
    </location>
</feature>
<gene>
    <name evidence="6" type="primary">Acp76A</name>
</gene>
<evidence type="ECO:0000313" key="6">
    <source>
        <dbReference type="RefSeq" id="XP_016944585.4"/>
    </source>
</evidence>
<dbReference type="InterPro" id="IPR036186">
    <property type="entry name" value="Serpin_sf"/>
</dbReference>
<keyword evidence="2" id="KW-0722">Serine protease inhibitor</keyword>
<keyword evidence="5" id="KW-1185">Reference proteome</keyword>
<dbReference type="Gene3D" id="3.30.497.10">
    <property type="entry name" value="Antithrombin, subunit I, domain 2"/>
    <property type="match status" value="1"/>
</dbReference>
<dbReference type="SUPFAM" id="SSF56574">
    <property type="entry name" value="Serpins"/>
    <property type="match status" value="1"/>
</dbReference>
<dbReference type="RefSeq" id="XP_016944585.4">
    <property type="nucleotide sequence ID" value="XM_017089096.4"/>
</dbReference>
<evidence type="ECO:0000256" key="3">
    <source>
        <dbReference type="SAM" id="SignalP"/>
    </source>
</evidence>
<dbReference type="Proteomes" id="UP001652628">
    <property type="component" value="Chromosome 3"/>
</dbReference>
<dbReference type="Pfam" id="PF00079">
    <property type="entry name" value="Serpin"/>
    <property type="match status" value="1"/>
</dbReference>
<evidence type="ECO:0000256" key="1">
    <source>
        <dbReference type="ARBA" id="ARBA00022690"/>
    </source>
</evidence>
<proteinExistence type="predicted"/>
<feature type="domain" description="Serpin" evidence="4">
    <location>
        <begin position="22"/>
        <end position="370"/>
    </location>
</feature>
<evidence type="ECO:0000313" key="5">
    <source>
        <dbReference type="Proteomes" id="UP001652628"/>
    </source>
</evidence>
<evidence type="ECO:0000256" key="2">
    <source>
        <dbReference type="ARBA" id="ARBA00022900"/>
    </source>
</evidence>
<protein>
    <submittedName>
        <fullName evidence="6">Accessory gland protein Acp76A</fullName>
    </submittedName>
</protein>
<dbReference type="InterPro" id="IPR000215">
    <property type="entry name" value="Serpin_fam"/>
</dbReference>
<accession>A0AB39ZW82</accession>
<dbReference type="InterPro" id="IPR042178">
    <property type="entry name" value="Serpin_sf_1"/>
</dbReference>
<dbReference type="PANTHER" id="PTHR11461">
    <property type="entry name" value="SERINE PROTEASE INHIBITOR, SERPIN"/>
    <property type="match status" value="1"/>
</dbReference>
<reference evidence="6" key="1">
    <citation type="submission" date="2025-08" db="UniProtKB">
        <authorList>
            <consortium name="RefSeq"/>
        </authorList>
    </citation>
    <scope>IDENTIFICATION</scope>
</reference>
<dbReference type="GeneID" id="108020727"/>
<sequence length="383" mass="43373">MANFQLPLQVLSLLLLFRNTLQQNFSAQLVKEMGQQTNENYALPVFNIELILFQIHVAQVINNDPNLERDLIIGEGASKQASKEIENLGLIYKKAWRSKLEMVNKVAVPQEPLSKKLDLVSDLLVSSARKYDVGRDVKDSKTSSLNKWLSEKQDEVQAKIVELKKTQSGNKIAAISGMSVTPGWIIQFDSQVNRYFTKGYGTEKSIEPLCVPMMHSFSLFQTMSTNEANGIFIPFIAAHMGMLILLPRKGVTCQDILNNLGSQINAELSFFRRIHLTLPIFKFDFEYDISKILEKVDTAGMFDKFNFSSKSNITIDEFPIKAVVQFKSNYSLNKVNDIKIRNSETFEVNRSFVFVIKDRETIYSVGRIENLDGLAAQVSCSKV</sequence>
<dbReference type="PANTHER" id="PTHR11461:SF372">
    <property type="entry name" value="ACCESSORY GLAND PROTEIN ACP76A-RELATED"/>
    <property type="match status" value="1"/>
</dbReference>
<feature type="chain" id="PRO_5046764217" evidence="3">
    <location>
        <begin position="23"/>
        <end position="383"/>
    </location>
</feature>
<name>A0AB39ZW82_DROSZ</name>
<dbReference type="AlphaFoldDB" id="A0AB39ZW82"/>
<dbReference type="InterPro" id="IPR023796">
    <property type="entry name" value="Serpin_dom"/>
</dbReference>